<dbReference type="InterPro" id="IPR049492">
    <property type="entry name" value="BD-FAE-like_dom"/>
</dbReference>
<keyword evidence="6" id="KW-1185">Reference proteome</keyword>
<feature type="chain" id="PRO_5021496940" evidence="3">
    <location>
        <begin position="25"/>
        <end position="329"/>
    </location>
</feature>
<protein>
    <submittedName>
        <fullName evidence="5">Alpha/beta hydrolase</fullName>
    </submittedName>
</protein>
<organism evidence="5 6">
    <name type="scientific">Sphingomonas parva</name>
    <dbReference type="NCBI Taxonomy" id="2555898"/>
    <lineage>
        <taxon>Bacteria</taxon>
        <taxon>Pseudomonadati</taxon>
        <taxon>Pseudomonadota</taxon>
        <taxon>Alphaproteobacteria</taxon>
        <taxon>Sphingomonadales</taxon>
        <taxon>Sphingomonadaceae</taxon>
        <taxon>Sphingomonas</taxon>
    </lineage>
</organism>
<evidence type="ECO:0000256" key="3">
    <source>
        <dbReference type="SAM" id="SignalP"/>
    </source>
</evidence>
<dbReference type="PANTHER" id="PTHR48081:SF6">
    <property type="entry name" value="PEPTIDASE S9 PROLYL OLIGOPEPTIDASE CATALYTIC DOMAIN-CONTAINING PROTEIN"/>
    <property type="match status" value="1"/>
</dbReference>
<dbReference type="OrthoDB" id="9771666at2"/>
<dbReference type="AlphaFoldDB" id="A0A4Y8ZR60"/>
<evidence type="ECO:0000313" key="5">
    <source>
        <dbReference type="EMBL" id="TFI56886.1"/>
    </source>
</evidence>
<reference evidence="5 6" key="1">
    <citation type="submission" date="2019-03" db="EMBL/GenBank/DDBJ databases">
        <title>Genome sequence of Sphingomonas sp. 17J27-24.</title>
        <authorList>
            <person name="Kim M."/>
            <person name="Maeng S."/>
            <person name="Sathiyaraj S."/>
        </authorList>
    </citation>
    <scope>NUCLEOTIDE SEQUENCE [LARGE SCALE GENOMIC DNA]</scope>
    <source>
        <strain evidence="5 6">17J27-24</strain>
    </source>
</reference>
<feature type="signal peptide" evidence="3">
    <location>
        <begin position="1"/>
        <end position="24"/>
    </location>
</feature>
<dbReference type="SUPFAM" id="SSF53474">
    <property type="entry name" value="alpha/beta-Hydrolases"/>
    <property type="match status" value="1"/>
</dbReference>
<dbReference type="GO" id="GO:0016787">
    <property type="term" value="F:hydrolase activity"/>
    <property type="evidence" value="ECO:0007669"/>
    <property type="project" value="UniProtKB-KW"/>
</dbReference>
<feature type="domain" description="BD-FAE-like" evidence="4">
    <location>
        <begin position="83"/>
        <end position="278"/>
    </location>
</feature>
<dbReference type="EMBL" id="SPDV01000047">
    <property type="protein sequence ID" value="TFI56886.1"/>
    <property type="molecule type" value="Genomic_DNA"/>
</dbReference>
<keyword evidence="1 5" id="KW-0378">Hydrolase</keyword>
<dbReference type="Proteomes" id="UP000298213">
    <property type="component" value="Unassembled WGS sequence"/>
</dbReference>
<dbReference type="Gene3D" id="3.40.50.1820">
    <property type="entry name" value="alpha/beta hydrolase"/>
    <property type="match status" value="1"/>
</dbReference>
<accession>A0A4Y8ZR60</accession>
<dbReference type="InterPro" id="IPR029058">
    <property type="entry name" value="AB_hydrolase_fold"/>
</dbReference>
<evidence type="ECO:0000259" key="4">
    <source>
        <dbReference type="Pfam" id="PF20434"/>
    </source>
</evidence>
<dbReference type="RefSeq" id="WP_135089663.1">
    <property type="nucleotide sequence ID" value="NZ_SPDV01000047.1"/>
</dbReference>
<dbReference type="PANTHER" id="PTHR48081">
    <property type="entry name" value="AB HYDROLASE SUPERFAMILY PROTEIN C4A8.06C"/>
    <property type="match status" value="1"/>
</dbReference>
<dbReference type="InterPro" id="IPR050300">
    <property type="entry name" value="GDXG_lipolytic_enzyme"/>
</dbReference>
<evidence type="ECO:0000256" key="1">
    <source>
        <dbReference type="ARBA" id="ARBA00022801"/>
    </source>
</evidence>
<evidence type="ECO:0000313" key="6">
    <source>
        <dbReference type="Proteomes" id="UP000298213"/>
    </source>
</evidence>
<comment type="caution">
    <text evidence="5">The sequence shown here is derived from an EMBL/GenBank/DDBJ whole genome shotgun (WGS) entry which is preliminary data.</text>
</comment>
<gene>
    <name evidence="5" type="ORF">E2493_17940</name>
</gene>
<keyword evidence="3" id="KW-0732">Signal</keyword>
<dbReference type="Pfam" id="PF20434">
    <property type="entry name" value="BD-FAE"/>
    <property type="match status" value="1"/>
</dbReference>
<name>A0A4Y8ZR60_9SPHN</name>
<sequence length="329" mass="35038">MRIDRRGAMALGVAGLAAAGTAAAETRAGGRPPDPSETVRLWPNGAPGGERVTVTPVVTERSTSPDFHDRFAAHTRDPLMMVYRPERPNGAAMLLIPGGGYKWAVIDKEGTEIALPLSRAGITCFVLRYRLPADGWAAGPDAPLQDAQRALRLIRARAADYGVDAKRIGVLGASAGGHLAASLATDFARKVYTPADRADQVSARPDFTVLLYPVISMAEPNVHAGSRTELLGTSPSAEQIAAYSPERQVRAETPPAFLVHAYDDNAVPVENSLIYAEALRAAKVPVESHLFEEGGHGFGIRLAAGKPAAEWPAMFLSWARRRGHLGAAR</sequence>
<proteinExistence type="predicted"/>
<feature type="region of interest" description="Disordered" evidence="2">
    <location>
        <begin position="23"/>
        <end position="52"/>
    </location>
</feature>
<evidence type="ECO:0000256" key="2">
    <source>
        <dbReference type="SAM" id="MobiDB-lite"/>
    </source>
</evidence>